<feature type="region of interest" description="Disordered" evidence="9">
    <location>
        <begin position="513"/>
        <end position="536"/>
    </location>
</feature>
<dbReference type="GO" id="GO:0000724">
    <property type="term" value="P:double-strand break repair via homologous recombination"/>
    <property type="evidence" value="ECO:0007669"/>
    <property type="project" value="TreeGrafter"/>
</dbReference>
<evidence type="ECO:0000259" key="10">
    <source>
        <dbReference type="PROSITE" id="PS50006"/>
    </source>
</evidence>
<dbReference type="InterPro" id="IPR036420">
    <property type="entry name" value="BRCT_dom_sf"/>
</dbReference>
<evidence type="ECO:0000256" key="1">
    <source>
        <dbReference type="ARBA" id="ARBA00004123"/>
    </source>
</evidence>
<comment type="similarity">
    <text evidence="8">Belongs to the Nibrin family.</text>
</comment>
<keyword evidence="5" id="KW-0234">DNA repair</keyword>
<keyword evidence="12" id="KW-1185">Reference proteome</keyword>
<dbReference type="InterPro" id="IPR001357">
    <property type="entry name" value="BRCT_dom"/>
</dbReference>
<dbReference type="AlphaFoldDB" id="A0AAV7K2W5"/>
<gene>
    <name evidence="11" type="ORF">LOD99_2549</name>
</gene>
<feature type="region of interest" description="Disordered" evidence="9">
    <location>
        <begin position="399"/>
        <end position="418"/>
    </location>
</feature>
<evidence type="ECO:0000313" key="11">
    <source>
        <dbReference type="EMBL" id="KAI6655261.1"/>
    </source>
</evidence>
<dbReference type="PROSITE" id="PS50006">
    <property type="entry name" value="FHA_DOMAIN"/>
    <property type="match status" value="1"/>
</dbReference>
<dbReference type="GO" id="GO:0005694">
    <property type="term" value="C:chromosome"/>
    <property type="evidence" value="ECO:0007669"/>
    <property type="project" value="UniProtKB-SubCell"/>
</dbReference>
<keyword evidence="6" id="KW-0539">Nucleus</keyword>
<evidence type="ECO:0000256" key="6">
    <source>
        <dbReference type="ARBA" id="ARBA00023242"/>
    </source>
</evidence>
<dbReference type="InterPro" id="IPR043014">
    <property type="entry name" value="Nibrin_BRCT2_sf"/>
</dbReference>
<dbReference type="SMART" id="SM00240">
    <property type="entry name" value="FHA"/>
    <property type="match status" value="1"/>
</dbReference>
<dbReference type="InterPro" id="IPR008984">
    <property type="entry name" value="SMAD_FHA_dom_sf"/>
</dbReference>
<sequence length="611" mass="69087">MWILIHQQPRSNSHTQSTSRDFKSAVSYCLVPGRGYTVGRIACDLTIPNEQSVSKNHATITVHIKDDTEQRNKLFIKDTSTFGTHINSNRLHNSERELFDGDQIVFSQRVEIGGRYSLKWESIVLCFSKFEKSLFAIKARVIKYSITVLDSWDISVSHLIVGELRTTSKVLCALSKGVPIVRFSWVDQLIRSIEDFTPIPSPSEHMPHLSNVSEISDVNLFAVNLKRLKLFEEKRFYFLNSKEFDQYSIPISYCSGISTLIEVLDVTYATYDRYSADDSIVVSGNYDRFYSVPGGEEFIAKLELTLENVCKSLIPDSKIVHAIMQVSTEGLFPQTPQSQASEQYVTPPEYYVPIHSPVLFQNNVSQSESLTSSPKKKKKKIDQTGVKTCCMFSLFDDESKENSDGSYPTKPNSENTDQQLTFFKDSPPNHEYNSFQNEDIPARKYDLLTITDELTSCPDTLETWIPTNNPQQGESSPIETKKSYRLVGKCFVKAHKMKEPSYLRPLIPIRAGSGLLKKDPKGNPFSSDEEDPRLSGSFIESKDSIKKFANTSSSPLLINKNIAKLEIKTTPKSKRKSLEKSQITSKKKSLLVVLDGSDSDDDEYLKVTPLK</sequence>
<keyword evidence="7" id="KW-0131">Cell cycle</keyword>
<evidence type="ECO:0000313" key="12">
    <source>
        <dbReference type="Proteomes" id="UP001165289"/>
    </source>
</evidence>
<dbReference type="SUPFAM" id="SSF49879">
    <property type="entry name" value="SMAD/FHA domain"/>
    <property type="match status" value="1"/>
</dbReference>
<name>A0AAV7K2W5_9METZ</name>
<dbReference type="PANTHER" id="PTHR12162">
    <property type="entry name" value="NIBRIN-RELATED"/>
    <property type="match status" value="1"/>
</dbReference>
<dbReference type="SUPFAM" id="SSF52113">
    <property type="entry name" value="BRCT domain"/>
    <property type="match status" value="1"/>
</dbReference>
<dbReference type="Gene3D" id="2.60.200.20">
    <property type="match status" value="1"/>
</dbReference>
<keyword evidence="4" id="KW-0227">DNA damage</keyword>
<proteinExistence type="inferred from homology"/>
<dbReference type="CDD" id="cd22667">
    <property type="entry name" value="FHA_NBN"/>
    <property type="match status" value="1"/>
</dbReference>
<reference evidence="11 12" key="1">
    <citation type="journal article" date="2023" name="BMC Biol.">
        <title>The compact genome of the sponge Oopsacas minuta (Hexactinellida) is lacking key metazoan core genes.</title>
        <authorList>
            <person name="Santini S."/>
            <person name="Schenkelaars Q."/>
            <person name="Jourda C."/>
            <person name="Duchesne M."/>
            <person name="Belahbib H."/>
            <person name="Rocher C."/>
            <person name="Selva M."/>
            <person name="Riesgo A."/>
            <person name="Vervoort M."/>
            <person name="Leys S.P."/>
            <person name="Kodjabachian L."/>
            <person name="Le Bivic A."/>
            <person name="Borchiellini C."/>
            <person name="Claverie J.M."/>
            <person name="Renard E."/>
        </authorList>
    </citation>
    <scope>NUCLEOTIDE SEQUENCE [LARGE SCALE GENOMIC DNA]</scope>
    <source>
        <strain evidence="11">SPO-2</strain>
    </source>
</reference>
<dbReference type="Pfam" id="PF00498">
    <property type="entry name" value="FHA"/>
    <property type="match status" value="1"/>
</dbReference>
<evidence type="ECO:0000256" key="2">
    <source>
        <dbReference type="ARBA" id="ARBA00004286"/>
    </source>
</evidence>
<accession>A0AAV7K2W5</accession>
<dbReference type="InterPro" id="IPR000253">
    <property type="entry name" value="FHA_dom"/>
</dbReference>
<dbReference type="EMBL" id="JAKMXF010000210">
    <property type="protein sequence ID" value="KAI6655261.1"/>
    <property type="molecule type" value="Genomic_DNA"/>
</dbReference>
<evidence type="ECO:0000256" key="9">
    <source>
        <dbReference type="SAM" id="MobiDB-lite"/>
    </source>
</evidence>
<feature type="domain" description="FHA" evidence="10">
    <location>
        <begin position="30"/>
        <end position="91"/>
    </location>
</feature>
<evidence type="ECO:0000256" key="8">
    <source>
        <dbReference type="ARBA" id="ARBA00044757"/>
    </source>
</evidence>
<dbReference type="GO" id="GO:0007095">
    <property type="term" value="P:mitotic G2 DNA damage checkpoint signaling"/>
    <property type="evidence" value="ECO:0007669"/>
    <property type="project" value="InterPro"/>
</dbReference>
<dbReference type="PANTHER" id="PTHR12162:SF0">
    <property type="entry name" value="NIBRIN"/>
    <property type="match status" value="1"/>
</dbReference>
<comment type="subcellular location">
    <subcellularLocation>
        <location evidence="2">Chromosome</location>
    </subcellularLocation>
    <subcellularLocation>
        <location evidence="1">Nucleus</location>
    </subcellularLocation>
</comment>
<keyword evidence="3" id="KW-0158">Chromosome</keyword>
<dbReference type="Gene3D" id="3.40.50.10980">
    <property type="entry name" value="Nibrin, BRCT2 domain"/>
    <property type="match status" value="1"/>
</dbReference>
<dbReference type="InterPro" id="IPR040227">
    <property type="entry name" value="Nibrin-rel"/>
</dbReference>
<evidence type="ECO:0000256" key="3">
    <source>
        <dbReference type="ARBA" id="ARBA00022454"/>
    </source>
</evidence>
<evidence type="ECO:0000256" key="4">
    <source>
        <dbReference type="ARBA" id="ARBA00022763"/>
    </source>
</evidence>
<dbReference type="Gene3D" id="3.40.50.10190">
    <property type="entry name" value="BRCT domain"/>
    <property type="match status" value="1"/>
</dbReference>
<organism evidence="11 12">
    <name type="scientific">Oopsacas minuta</name>
    <dbReference type="NCBI Taxonomy" id="111878"/>
    <lineage>
        <taxon>Eukaryota</taxon>
        <taxon>Metazoa</taxon>
        <taxon>Porifera</taxon>
        <taxon>Hexactinellida</taxon>
        <taxon>Hexasterophora</taxon>
        <taxon>Lyssacinosida</taxon>
        <taxon>Leucopsacidae</taxon>
        <taxon>Oopsacas</taxon>
    </lineage>
</organism>
<dbReference type="Proteomes" id="UP001165289">
    <property type="component" value="Unassembled WGS sequence"/>
</dbReference>
<dbReference type="GO" id="GO:0003684">
    <property type="term" value="F:damaged DNA binding"/>
    <property type="evidence" value="ECO:0007669"/>
    <property type="project" value="TreeGrafter"/>
</dbReference>
<feature type="compositionally biased region" description="Polar residues" evidence="9">
    <location>
        <begin position="404"/>
        <end position="418"/>
    </location>
</feature>
<evidence type="ECO:0000256" key="5">
    <source>
        <dbReference type="ARBA" id="ARBA00023204"/>
    </source>
</evidence>
<dbReference type="GO" id="GO:0030870">
    <property type="term" value="C:Mre11 complex"/>
    <property type="evidence" value="ECO:0007669"/>
    <property type="project" value="InterPro"/>
</dbReference>
<comment type="caution">
    <text evidence="11">The sequence shown here is derived from an EMBL/GenBank/DDBJ whole genome shotgun (WGS) entry which is preliminary data.</text>
</comment>
<evidence type="ECO:0000256" key="7">
    <source>
        <dbReference type="ARBA" id="ARBA00023306"/>
    </source>
</evidence>
<protein>
    <recommendedName>
        <fullName evidence="10">FHA domain-containing protein</fullName>
    </recommendedName>
</protein>
<dbReference type="Pfam" id="PF00533">
    <property type="entry name" value="BRCT"/>
    <property type="match status" value="1"/>
</dbReference>